<evidence type="ECO:0000313" key="11">
    <source>
        <dbReference type="Proteomes" id="UP001387100"/>
    </source>
</evidence>
<dbReference type="Gene3D" id="1.20.1720.10">
    <property type="entry name" value="Multidrug resistance protein D"/>
    <property type="match status" value="1"/>
</dbReference>
<evidence type="ECO:0000256" key="3">
    <source>
        <dbReference type="ARBA" id="ARBA00022475"/>
    </source>
</evidence>
<evidence type="ECO:0000313" key="10">
    <source>
        <dbReference type="EMBL" id="MEJ5943917.1"/>
    </source>
</evidence>
<evidence type="ECO:0000256" key="8">
    <source>
        <dbReference type="SAM" id="Phobius"/>
    </source>
</evidence>
<feature type="transmembrane region" description="Helical" evidence="8">
    <location>
        <begin position="376"/>
        <end position="396"/>
    </location>
</feature>
<evidence type="ECO:0000256" key="2">
    <source>
        <dbReference type="ARBA" id="ARBA00022448"/>
    </source>
</evidence>
<dbReference type="RefSeq" id="WP_339573307.1">
    <property type="nucleotide sequence ID" value="NZ_JBBIAA010000001.1"/>
</dbReference>
<dbReference type="EMBL" id="JBBIAA010000001">
    <property type="protein sequence ID" value="MEJ5943917.1"/>
    <property type="molecule type" value="Genomic_DNA"/>
</dbReference>
<dbReference type="PANTHER" id="PTHR42718">
    <property type="entry name" value="MAJOR FACILITATOR SUPERFAMILY MULTIDRUG TRANSPORTER MFSC"/>
    <property type="match status" value="1"/>
</dbReference>
<comment type="caution">
    <text evidence="10">The sequence shown here is derived from an EMBL/GenBank/DDBJ whole genome shotgun (WGS) entry which is preliminary data.</text>
</comment>
<feature type="compositionally biased region" description="Low complexity" evidence="7">
    <location>
        <begin position="1"/>
        <end position="12"/>
    </location>
</feature>
<dbReference type="CDD" id="cd17321">
    <property type="entry name" value="MFS_MMR_MDR_like"/>
    <property type="match status" value="1"/>
</dbReference>
<dbReference type="Proteomes" id="UP001387100">
    <property type="component" value="Unassembled WGS sequence"/>
</dbReference>
<feature type="transmembrane region" description="Helical" evidence="8">
    <location>
        <begin position="222"/>
        <end position="242"/>
    </location>
</feature>
<feature type="transmembrane region" description="Helical" evidence="8">
    <location>
        <begin position="350"/>
        <end position="370"/>
    </location>
</feature>
<feature type="transmembrane region" description="Helical" evidence="8">
    <location>
        <begin position="160"/>
        <end position="180"/>
    </location>
</feature>
<feature type="transmembrane region" description="Helical" evidence="8">
    <location>
        <begin position="71"/>
        <end position="90"/>
    </location>
</feature>
<comment type="subcellular location">
    <subcellularLocation>
        <location evidence="1">Cell membrane</location>
        <topology evidence="1">Multi-pass membrane protein</topology>
    </subcellularLocation>
</comment>
<evidence type="ECO:0000256" key="4">
    <source>
        <dbReference type="ARBA" id="ARBA00022692"/>
    </source>
</evidence>
<feature type="transmembrane region" description="Helical" evidence="8">
    <location>
        <begin position="127"/>
        <end position="148"/>
    </location>
</feature>
<proteinExistence type="predicted"/>
<evidence type="ECO:0000256" key="5">
    <source>
        <dbReference type="ARBA" id="ARBA00022989"/>
    </source>
</evidence>
<keyword evidence="4 8" id="KW-0812">Transmembrane</keyword>
<keyword evidence="3" id="KW-1003">Cell membrane</keyword>
<reference evidence="10 11" key="1">
    <citation type="journal article" date="2017" name="Int. J. Syst. Evol. Microbiol.">
        <title>Pseudokineococcus basanitobsidens sp. nov., isolated from volcanic rock.</title>
        <authorList>
            <person name="Lee D.W."/>
            <person name="Park M.Y."/>
            <person name="Kim J.J."/>
            <person name="Kim B.S."/>
        </authorList>
    </citation>
    <scope>NUCLEOTIDE SEQUENCE [LARGE SCALE GENOMIC DNA]</scope>
    <source>
        <strain evidence="10 11">DSM 103726</strain>
    </source>
</reference>
<keyword evidence="11" id="KW-1185">Reference proteome</keyword>
<protein>
    <submittedName>
        <fullName evidence="10">MFS transporter</fullName>
    </submittedName>
</protein>
<dbReference type="Gene3D" id="1.20.1250.20">
    <property type="entry name" value="MFS general substrate transporter like domains"/>
    <property type="match status" value="1"/>
</dbReference>
<evidence type="ECO:0000256" key="6">
    <source>
        <dbReference type="ARBA" id="ARBA00023136"/>
    </source>
</evidence>
<dbReference type="InterPro" id="IPR011701">
    <property type="entry name" value="MFS"/>
</dbReference>
<accession>A0ABU8RFS5</accession>
<feature type="transmembrane region" description="Helical" evidence="8">
    <location>
        <begin position="422"/>
        <end position="443"/>
    </location>
</feature>
<feature type="transmembrane region" description="Helical" evidence="8">
    <location>
        <begin position="248"/>
        <end position="268"/>
    </location>
</feature>
<feature type="transmembrane region" description="Helical" evidence="8">
    <location>
        <begin position="497"/>
        <end position="517"/>
    </location>
</feature>
<evidence type="ECO:0000259" key="9">
    <source>
        <dbReference type="PROSITE" id="PS50850"/>
    </source>
</evidence>
<dbReference type="Pfam" id="PF07690">
    <property type="entry name" value="MFS_1"/>
    <property type="match status" value="1"/>
</dbReference>
<keyword evidence="2" id="KW-0813">Transport</keyword>
<keyword evidence="6 8" id="KW-0472">Membrane</keyword>
<gene>
    <name evidence="10" type="ORF">WDZ17_01230</name>
</gene>
<feature type="transmembrane region" description="Helical" evidence="8">
    <location>
        <begin position="323"/>
        <end position="343"/>
    </location>
</feature>
<dbReference type="SUPFAM" id="SSF103473">
    <property type="entry name" value="MFS general substrate transporter"/>
    <property type="match status" value="1"/>
</dbReference>
<sequence length="524" mass="52174">MSTATHATTTPTGSLPAQRGRADVPSPSITPRQWLALVVLVLPTILTAANGTILSFALPTISTSLRPSATQLLWVVDVYPLVLAGLLVAMGSFGDRVGRRRLLLVGSAGFGVVSVAAAFAPTAGALVGARALLGVFGAMLMPPTLALLRSVFPDPGQRRLAVAVWATGFSAGAAVGPIVGGVLLEHFWWGSAFLVAVPVAALILLAGPRVLPESRESAPGPVDLLSVLLSLATMAPLVYAVKAVAADGVTGVALAAAGTGAVSGVAFVRRQLGRARPLLDLSLFRAPVFSASVAANLLGIFAFVGLLFFTSQYLQLVVGLSPLAAALHLLPSMVATIGTGLLAVRLARRWPLHVLVPAGLATSALGYVLATQLGGAPAAGLLVAASVLVGAGVGLAETLTNDAILTAAPADRAGAASAVSETAYEVGSVLGTAVLGSVLGAVYRAHLAVPYAATPETAEAATQTLGGAVEGARALGGPAGDALLASARDAFAAGVDVTAAIGAAVVLAAAALVALALRPRRARG</sequence>
<name>A0ABU8RFS5_9ACTN</name>
<feature type="transmembrane region" description="Helical" evidence="8">
    <location>
        <begin position="34"/>
        <end position="59"/>
    </location>
</feature>
<feature type="domain" description="Major facilitator superfamily (MFS) profile" evidence="9">
    <location>
        <begin position="36"/>
        <end position="522"/>
    </location>
</feature>
<dbReference type="PANTHER" id="PTHR42718:SF47">
    <property type="entry name" value="METHYL VIOLOGEN RESISTANCE PROTEIN SMVA"/>
    <property type="match status" value="1"/>
</dbReference>
<feature type="transmembrane region" description="Helical" evidence="8">
    <location>
        <begin position="186"/>
        <end position="210"/>
    </location>
</feature>
<dbReference type="PROSITE" id="PS50850">
    <property type="entry name" value="MFS"/>
    <property type="match status" value="1"/>
</dbReference>
<dbReference type="InterPro" id="IPR020846">
    <property type="entry name" value="MFS_dom"/>
</dbReference>
<feature type="transmembrane region" description="Helical" evidence="8">
    <location>
        <begin position="102"/>
        <end position="121"/>
    </location>
</feature>
<keyword evidence="5 8" id="KW-1133">Transmembrane helix</keyword>
<evidence type="ECO:0000256" key="7">
    <source>
        <dbReference type="SAM" id="MobiDB-lite"/>
    </source>
</evidence>
<evidence type="ECO:0000256" key="1">
    <source>
        <dbReference type="ARBA" id="ARBA00004651"/>
    </source>
</evidence>
<feature type="transmembrane region" description="Helical" evidence="8">
    <location>
        <begin position="288"/>
        <end position="311"/>
    </location>
</feature>
<organism evidence="10 11">
    <name type="scientific">Pseudokineococcus basanitobsidens</name>
    <dbReference type="NCBI Taxonomy" id="1926649"/>
    <lineage>
        <taxon>Bacteria</taxon>
        <taxon>Bacillati</taxon>
        <taxon>Actinomycetota</taxon>
        <taxon>Actinomycetes</taxon>
        <taxon>Kineosporiales</taxon>
        <taxon>Kineosporiaceae</taxon>
        <taxon>Pseudokineococcus</taxon>
    </lineage>
</organism>
<dbReference type="InterPro" id="IPR036259">
    <property type="entry name" value="MFS_trans_sf"/>
</dbReference>
<feature type="region of interest" description="Disordered" evidence="7">
    <location>
        <begin position="1"/>
        <end position="25"/>
    </location>
</feature>